<keyword evidence="6" id="KW-0808">Transferase</keyword>
<dbReference type="Proteomes" id="UP000183585">
    <property type="component" value="Unassembled WGS sequence"/>
</dbReference>
<evidence type="ECO:0000256" key="10">
    <source>
        <dbReference type="ARBA" id="ARBA00022840"/>
    </source>
</evidence>
<dbReference type="SUPFAM" id="SSF55874">
    <property type="entry name" value="ATPase domain of HSP90 chaperone/DNA topoisomerase II/histidine kinase"/>
    <property type="match status" value="1"/>
</dbReference>
<dbReference type="GO" id="GO:0000155">
    <property type="term" value="F:phosphorelay sensor kinase activity"/>
    <property type="evidence" value="ECO:0007669"/>
    <property type="project" value="InterPro"/>
</dbReference>
<keyword evidence="17" id="KW-0813">Transport</keyword>
<accession>A0A1C4ZP15</accession>
<dbReference type="GO" id="GO:0005524">
    <property type="term" value="F:ATP binding"/>
    <property type="evidence" value="ECO:0007669"/>
    <property type="project" value="UniProtKB-KW"/>
</dbReference>
<dbReference type="Gene3D" id="1.20.120.620">
    <property type="entry name" value="Backbone structure of the membrane domain of e. Coli histidine kinase receptor kdpd"/>
    <property type="match status" value="1"/>
</dbReference>
<feature type="region of interest" description="Disordered" evidence="14">
    <location>
        <begin position="836"/>
        <end position="868"/>
    </location>
</feature>
<keyword evidence="8" id="KW-0547">Nucleotide-binding</keyword>
<dbReference type="InterPro" id="IPR038318">
    <property type="entry name" value="KdpD_sf"/>
</dbReference>
<keyword evidence="17" id="KW-0407">Ion channel</keyword>
<dbReference type="Pfam" id="PF02518">
    <property type="entry name" value="HATPase_c"/>
    <property type="match status" value="1"/>
</dbReference>
<dbReference type="InterPro" id="IPR052023">
    <property type="entry name" value="Histidine_kinase_KdpD"/>
</dbReference>
<dbReference type="InterPro" id="IPR005467">
    <property type="entry name" value="His_kinase_dom"/>
</dbReference>
<evidence type="ECO:0000256" key="4">
    <source>
        <dbReference type="ARBA" id="ARBA00012438"/>
    </source>
</evidence>
<keyword evidence="17" id="KW-0406">Ion transport</keyword>
<dbReference type="Pfam" id="PF02702">
    <property type="entry name" value="KdpD"/>
    <property type="match status" value="1"/>
</dbReference>
<keyword evidence="11 15" id="KW-1133">Transmembrane helix</keyword>
<dbReference type="Gene3D" id="3.40.50.300">
    <property type="entry name" value="P-loop containing nucleotide triphosphate hydrolases"/>
    <property type="match status" value="1"/>
</dbReference>
<feature type="transmembrane region" description="Helical" evidence="15">
    <location>
        <begin position="407"/>
        <end position="436"/>
    </location>
</feature>
<dbReference type="PRINTS" id="PR00344">
    <property type="entry name" value="BCTRLSENSOR"/>
</dbReference>
<reference evidence="18" key="1">
    <citation type="submission" date="2016-06" db="EMBL/GenBank/DDBJ databases">
        <authorList>
            <person name="Varghese N."/>
            <person name="Submissions Spin"/>
        </authorList>
    </citation>
    <scope>NUCLEOTIDE SEQUENCE [LARGE SCALE GENOMIC DNA]</scope>
    <source>
        <strain evidence="18">DSM 43168</strain>
    </source>
</reference>
<dbReference type="InterPro" id="IPR004358">
    <property type="entry name" value="Sig_transdc_His_kin-like_C"/>
</dbReference>
<sequence>MPTGELRVYLGAAPGVGKTYAMLEEARRRAARGTDVVIGLVETHGRPHTAAMVGDLEQVPRRVLTHRGVQLTELDLDGVLARRPEVAVVDELAHTNVPGSRHDKRWQDVRELLDAGITVLTTVNVQHLESLNDVVARITGTTQRETVPDAVVRAAEQVELVDMTPEALRRRMAHGNVYGPDRIDAALGNYFRVGNLTALRELALLWLADTVDDQLGAYRAQQGISDTWEARERVVVALTGGPEGDTLIRRAARIAARGRGADLLAVHVARSDGLAGADPARLARQRVLVEGLGGTYHQVLGADVPAALLDFARGVNATQLVLGASRRGRFAQLFSRGVGVTTTALSGPIDVHLVTHPEAGRGRRAAATPAALSGRRRLLGFALAALGMPALTLGLRTLPDLTLTNDILLFLAGVVGVALVGGLWPALVAALGGSLLLNWFFTPPYRTLTIAEADNLLALGVFVGVAVAVSWVVDVAARRTREAARASADAQTLATVAGGVLRGERPLPALLDRLRETFALRAVSVLELVDEARGRPDRDRDRAAWRVVASVGDAPAGSPDAGETAVPVDDTLTVVLSGRRLAAADRRVVEAFAAQAAVALRQERLAVQAAAAGPLAESDRMRTALLAAVSHDLRTPLASAKAAVSSLRSPDVEFDADDREELLATADESLDRLGRLVANLLDMSRLQAGALGVTATAVGLEDVVPRALDELGPAAADVGTDLPTDLPAAWADPGLLERVLVNVVANALRHSPPGRPPTVAASAHAGQVELRVVDTGPGIPADQWEHVFLPFQRLGDRDNQTGVGLGLALSRGLVEAMGGTITPETTPGGGLTMVLRLPAAGPPGRPGPPEAGERVQPQAQREPEGPQG</sequence>
<dbReference type="InterPro" id="IPR036890">
    <property type="entry name" value="HATPase_C_sf"/>
</dbReference>
<dbReference type="SUPFAM" id="SSF52402">
    <property type="entry name" value="Adenine nucleotide alpha hydrolases-like"/>
    <property type="match status" value="1"/>
</dbReference>
<dbReference type="InterPro" id="IPR036097">
    <property type="entry name" value="HisK_dim/P_sf"/>
</dbReference>
<keyword evidence="5" id="KW-0597">Phosphoprotein</keyword>
<evidence type="ECO:0000256" key="6">
    <source>
        <dbReference type="ARBA" id="ARBA00022679"/>
    </source>
</evidence>
<evidence type="ECO:0000256" key="1">
    <source>
        <dbReference type="ARBA" id="ARBA00000085"/>
    </source>
</evidence>
<evidence type="ECO:0000256" key="15">
    <source>
        <dbReference type="SAM" id="Phobius"/>
    </source>
</evidence>
<dbReference type="PANTHER" id="PTHR45569">
    <property type="entry name" value="SENSOR PROTEIN KDPD"/>
    <property type="match status" value="1"/>
</dbReference>
<keyword evidence="9 17" id="KW-0418">Kinase</keyword>
<gene>
    <name evidence="17" type="ORF">GA0070563_10957</name>
</gene>
<dbReference type="InterPro" id="IPR014729">
    <property type="entry name" value="Rossmann-like_a/b/a_fold"/>
</dbReference>
<organism evidence="17 18">
    <name type="scientific">Micromonospora carbonacea</name>
    <dbReference type="NCBI Taxonomy" id="47853"/>
    <lineage>
        <taxon>Bacteria</taxon>
        <taxon>Bacillati</taxon>
        <taxon>Actinomycetota</taxon>
        <taxon>Actinomycetes</taxon>
        <taxon>Micromonosporales</taxon>
        <taxon>Micromonosporaceae</taxon>
        <taxon>Micromonospora</taxon>
    </lineage>
</organism>
<dbReference type="Pfam" id="PF13493">
    <property type="entry name" value="DUF4118"/>
    <property type="match status" value="1"/>
</dbReference>
<evidence type="ECO:0000256" key="8">
    <source>
        <dbReference type="ARBA" id="ARBA00022741"/>
    </source>
</evidence>
<dbReference type="GO" id="GO:0005737">
    <property type="term" value="C:cytoplasm"/>
    <property type="evidence" value="ECO:0007669"/>
    <property type="project" value="UniProtKB-ARBA"/>
</dbReference>
<dbReference type="SUPFAM" id="SSF47384">
    <property type="entry name" value="Homodimeric domain of signal transducing histidine kinase"/>
    <property type="match status" value="1"/>
</dbReference>
<evidence type="ECO:0000256" key="12">
    <source>
        <dbReference type="ARBA" id="ARBA00023012"/>
    </source>
</evidence>
<comment type="catalytic activity">
    <reaction evidence="1">
        <text>ATP + protein L-histidine = ADP + protein N-phospho-L-histidine.</text>
        <dbReference type="EC" id="2.7.13.3"/>
    </reaction>
</comment>
<dbReference type="AlphaFoldDB" id="A0A1C4ZP15"/>
<evidence type="ECO:0000256" key="11">
    <source>
        <dbReference type="ARBA" id="ARBA00022989"/>
    </source>
</evidence>
<evidence type="ECO:0000259" key="16">
    <source>
        <dbReference type="PROSITE" id="PS50109"/>
    </source>
</evidence>
<evidence type="ECO:0000256" key="13">
    <source>
        <dbReference type="ARBA" id="ARBA00023136"/>
    </source>
</evidence>
<dbReference type="FunFam" id="3.40.50.620:FF:000112">
    <property type="entry name" value="Sensor histidine kinase KdpD"/>
    <property type="match status" value="1"/>
</dbReference>
<dbReference type="CDD" id="cd00075">
    <property type="entry name" value="HATPase"/>
    <property type="match status" value="1"/>
</dbReference>
<dbReference type="GO" id="GO:0005886">
    <property type="term" value="C:plasma membrane"/>
    <property type="evidence" value="ECO:0007669"/>
    <property type="project" value="UniProtKB-SubCell"/>
</dbReference>
<evidence type="ECO:0000256" key="3">
    <source>
        <dbReference type="ARBA" id="ARBA00004236"/>
    </source>
</evidence>
<dbReference type="Pfam" id="PF00582">
    <property type="entry name" value="Usp"/>
    <property type="match status" value="1"/>
</dbReference>
<dbReference type="PROSITE" id="PS50109">
    <property type="entry name" value="HIS_KIN"/>
    <property type="match status" value="1"/>
</dbReference>
<dbReference type="EMBL" id="FMCT01000009">
    <property type="protein sequence ID" value="SCF34642.1"/>
    <property type="molecule type" value="Genomic_DNA"/>
</dbReference>
<dbReference type="FunFam" id="3.40.50.300:FF:000483">
    <property type="entry name" value="Sensor histidine kinase KdpD"/>
    <property type="match status" value="1"/>
</dbReference>
<keyword evidence="18" id="KW-1185">Reference proteome</keyword>
<evidence type="ECO:0000256" key="14">
    <source>
        <dbReference type="SAM" id="MobiDB-lite"/>
    </source>
</evidence>
<dbReference type="InterPro" id="IPR003661">
    <property type="entry name" value="HisK_dim/P_dom"/>
</dbReference>
<dbReference type="Gene3D" id="1.10.287.130">
    <property type="match status" value="1"/>
</dbReference>
<evidence type="ECO:0000256" key="5">
    <source>
        <dbReference type="ARBA" id="ARBA00022553"/>
    </source>
</evidence>
<dbReference type="InterPro" id="IPR027417">
    <property type="entry name" value="P-loop_NTPase"/>
</dbReference>
<keyword evidence="13 15" id="KW-0472">Membrane</keyword>
<evidence type="ECO:0000313" key="18">
    <source>
        <dbReference type="Proteomes" id="UP000183585"/>
    </source>
</evidence>
<keyword evidence="7 15" id="KW-0812">Transmembrane</keyword>
<feature type="compositionally biased region" description="Pro residues" evidence="14">
    <location>
        <begin position="840"/>
        <end position="849"/>
    </location>
</feature>
<dbReference type="InterPro" id="IPR025201">
    <property type="entry name" value="KdpD_TM"/>
</dbReference>
<evidence type="ECO:0000313" key="17">
    <source>
        <dbReference type="EMBL" id="SCF34642.1"/>
    </source>
</evidence>
<dbReference type="EC" id="2.7.13.3" evidence="4"/>
<dbReference type="SMART" id="SM00387">
    <property type="entry name" value="HATPase_c"/>
    <property type="match status" value="1"/>
</dbReference>
<dbReference type="InterPro" id="IPR006016">
    <property type="entry name" value="UspA"/>
</dbReference>
<evidence type="ECO:0000256" key="9">
    <source>
        <dbReference type="ARBA" id="ARBA00022777"/>
    </source>
</evidence>
<dbReference type="InterPro" id="IPR003594">
    <property type="entry name" value="HATPase_dom"/>
</dbReference>
<dbReference type="Gene3D" id="3.30.565.10">
    <property type="entry name" value="Histidine kinase-like ATPase, C-terminal domain"/>
    <property type="match status" value="1"/>
</dbReference>
<feature type="domain" description="Histidine kinase" evidence="16">
    <location>
        <begin position="628"/>
        <end position="841"/>
    </location>
</feature>
<dbReference type="Gene3D" id="3.40.50.620">
    <property type="entry name" value="HUPs"/>
    <property type="match status" value="1"/>
</dbReference>
<comment type="subcellular location">
    <subcellularLocation>
        <location evidence="3">Cell membrane</location>
    </subcellularLocation>
    <subcellularLocation>
        <location evidence="2">Membrane</location>
        <topology evidence="2">Multi-pass membrane protein</topology>
    </subcellularLocation>
</comment>
<dbReference type="PANTHER" id="PTHR45569:SF1">
    <property type="entry name" value="SENSOR PROTEIN KDPD"/>
    <property type="match status" value="1"/>
</dbReference>
<dbReference type="CDD" id="cd00082">
    <property type="entry name" value="HisKA"/>
    <property type="match status" value="1"/>
</dbReference>
<evidence type="ECO:0000256" key="2">
    <source>
        <dbReference type="ARBA" id="ARBA00004141"/>
    </source>
</evidence>
<name>A0A1C4ZP15_9ACTN</name>
<feature type="transmembrane region" description="Helical" evidence="15">
    <location>
        <begin position="456"/>
        <end position="477"/>
    </location>
</feature>
<proteinExistence type="predicted"/>
<feature type="transmembrane region" description="Helical" evidence="15">
    <location>
        <begin position="378"/>
        <end position="395"/>
    </location>
</feature>
<dbReference type="RefSeq" id="WP_141723864.1">
    <property type="nucleotide sequence ID" value="NZ_FMCT01000009.1"/>
</dbReference>
<keyword evidence="12" id="KW-0902">Two-component regulatory system</keyword>
<evidence type="ECO:0000256" key="7">
    <source>
        <dbReference type="ARBA" id="ARBA00022692"/>
    </source>
</evidence>
<dbReference type="GO" id="GO:0034220">
    <property type="term" value="P:monoatomic ion transmembrane transport"/>
    <property type="evidence" value="ECO:0007669"/>
    <property type="project" value="UniProtKB-KW"/>
</dbReference>
<dbReference type="Pfam" id="PF00512">
    <property type="entry name" value="HisKA"/>
    <property type="match status" value="1"/>
</dbReference>
<protein>
    <recommendedName>
        <fullName evidence="4">histidine kinase</fullName>
        <ecNumber evidence="4">2.7.13.3</ecNumber>
    </recommendedName>
</protein>
<dbReference type="SMART" id="SM00388">
    <property type="entry name" value="HisKA"/>
    <property type="match status" value="1"/>
</dbReference>
<dbReference type="InterPro" id="IPR003852">
    <property type="entry name" value="Sig_transdc_His_kinase_KdpD_N"/>
</dbReference>
<keyword evidence="10" id="KW-0067">ATP-binding</keyword>